<sequence length="77" mass="8671">MQPRLVKRRGMMASERFSSPGLCMRPITAWPSAWMVIWVKARLIEPSASRHSRHRPATANGAPSAMLIFVRTARPLS</sequence>
<gene>
    <name evidence="1" type="ORF">NCTC9695_03521</name>
</gene>
<protein>
    <submittedName>
        <fullName evidence="1">Uncharacterized protein</fullName>
    </submittedName>
</protein>
<organism evidence="1 2">
    <name type="scientific">Chromobacterium violaceum</name>
    <dbReference type="NCBI Taxonomy" id="536"/>
    <lineage>
        <taxon>Bacteria</taxon>
        <taxon>Pseudomonadati</taxon>
        <taxon>Pseudomonadota</taxon>
        <taxon>Betaproteobacteria</taxon>
        <taxon>Neisseriales</taxon>
        <taxon>Chromobacteriaceae</taxon>
        <taxon>Chromobacterium</taxon>
    </lineage>
</organism>
<evidence type="ECO:0000313" key="1">
    <source>
        <dbReference type="EMBL" id="VEB43067.1"/>
    </source>
</evidence>
<name>A0A3S4LKT4_CHRVL</name>
<dbReference type="AlphaFoldDB" id="A0A3S4LKT4"/>
<proteinExistence type="predicted"/>
<dbReference type="Proteomes" id="UP000275777">
    <property type="component" value="Chromosome"/>
</dbReference>
<evidence type="ECO:0000313" key="2">
    <source>
        <dbReference type="Proteomes" id="UP000275777"/>
    </source>
</evidence>
<dbReference type="EMBL" id="LR134182">
    <property type="protein sequence ID" value="VEB43067.1"/>
    <property type="molecule type" value="Genomic_DNA"/>
</dbReference>
<reference evidence="1 2" key="1">
    <citation type="submission" date="2018-12" db="EMBL/GenBank/DDBJ databases">
        <authorList>
            <consortium name="Pathogen Informatics"/>
        </authorList>
    </citation>
    <scope>NUCLEOTIDE SEQUENCE [LARGE SCALE GENOMIC DNA]</scope>
    <source>
        <strain evidence="1 2">NCTC9695</strain>
    </source>
</reference>
<accession>A0A3S4LKT4</accession>